<feature type="binding site" evidence="6">
    <location>
        <position position="53"/>
    </location>
    <ligand>
        <name>S-adenosyl-L-methionine</name>
        <dbReference type="ChEBI" id="CHEBI:59789"/>
    </ligand>
</feature>
<comment type="function">
    <text evidence="6">Specifically methylates the N4 position of cytidine in position 1402 (C1402) of 16S rRNA.</text>
</comment>
<organism evidence="7 8">
    <name type="scientific">Candidatus Gottesmanbacteria bacterium RIFCSPLOWO2_01_FULL_39_12b</name>
    <dbReference type="NCBI Taxonomy" id="1798388"/>
    <lineage>
        <taxon>Bacteria</taxon>
        <taxon>Candidatus Gottesmaniibacteriota</taxon>
    </lineage>
</organism>
<comment type="catalytic activity">
    <reaction evidence="6">
        <text>cytidine(1402) in 16S rRNA + S-adenosyl-L-methionine = N(4)-methylcytidine(1402) in 16S rRNA + S-adenosyl-L-homocysteine + H(+)</text>
        <dbReference type="Rhea" id="RHEA:42928"/>
        <dbReference type="Rhea" id="RHEA-COMP:10286"/>
        <dbReference type="Rhea" id="RHEA-COMP:10287"/>
        <dbReference type="ChEBI" id="CHEBI:15378"/>
        <dbReference type="ChEBI" id="CHEBI:57856"/>
        <dbReference type="ChEBI" id="CHEBI:59789"/>
        <dbReference type="ChEBI" id="CHEBI:74506"/>
        <dbReference type="ChEBI" id="CHEBI:82748"/>
        <dbReference type="EC" id="2.1.1.199"/>
    </reaction>
</comment>
<gene>
    <name evidence="6" type="primary">rsmH</name>
    <name evidence="7" type="ORF">A2960_01095</name>
</gene>
<evidence type="ECO:0000256" key="6">
    <source>
        <dbReference type="HAMAP-Rule" id="MF_01007"/>
    </source>
</evidence>
<dbReference type="InterPro" id="IPR002903">
    <property type="entry name" value="RsmH"/>
</dbReference>
<sequence>MILNSSYHLPVLLSEVIENLRVLPGKKYIDVTLGGGGHSLGIIKRGGLVLGLDRDMDAIDYVRKYFLCIPNIRNNLKLEQGNFNNLAKIAVKNGFGKVAGILFDLGLSTHQLIGSGRGFTYKNDEPLDMRMDIESKLNAFDILNTYSKEELYEIFIKFSEELNSRAIAGAIVRSRSLSQPIRTTADLIAIIETQLRQSLETERIGVLKQERNKILARIFQALRIKVNNELDNLKSALPQAINLLIPEGRLAVISYHSLEDRIVKMIFQTAQKESSGKIITNKPILAERFEIDQNPKSNCAKLRVLEKV</sequence>
<dbReference type="PANTHER" id="PTHR11265:SF0">
    <property type="entry name" value="12S RRNA N4-METHYLCYTIDINE METHYLTRANSFERASE"/>
    <property type="match status" value="1"/>
</dbReference>
<dbReference type="NCBIfam" id="TIGR00006">
    <property type="entry name" value="16S rRNA (cytosine(1402)-N(4))-methyltransferase RsmH"/>
    <property type="match status" value="1"/>
</dbReference>
<dbReference type="EMBL" id="MFJR01000007">
    <property type="protein sequence ID" value="OGG26751.1"/>
    <property type="molecule type" value="Genomic_DNA"/>
</dbReference>
<dbReference type="Proteomes" id="UP000176609">
    <property type="component" value="Unassembled WGS sequence"/>
</dbReference>
<proteinExistence type="inferred from homology"/>
<dbReference type="PIRSF" id="PIRSF004486">
    <property type="entry name" value="MraW"/>
    <property type="match status" value="1"/>
</dbReference>
<evidence type="ECO:0000256" key="3">
    <source>
        <dbReference type="ARBA" id="ARBA00022603"/>
    </source>
</evidence>
<protein>
    <recommendedName>
        <fullName evidence="6">Ribosomal RNA small subunit methyltransferase H</fullName>
        <ecNumber evidence="6">2.1.1.199</ecNumber>
    </recommendedName>
    <alternativeName>
        <fullName evidence="6">16S rRNA m(4)C1402 methyltransferase</fullName>
    </alternativeName>
    <alternativeName>
        <fullName evidence="6">rRNA (cytosine-N(4)-)-methyltransferase RsmH</fullName>
    </alternativeName>
</protein>
<dbReference type="SUPFAM" id="SSF81799">
    <property type="entry name" value="Putative methyltransferase TM0872, insert domain"/>
    <property type="match status" value="1"/>
</dbReference>
<evidence type="ECO:0000313" key="8">
    <source>
        <dbReference type="Proteomes" id="UP000176609"/>
    </source>
</evidence>
<comment type="caution">
    <text evidence="7">The sequence shown here is derived from an EMBL/GenBank/DDBJ whole genome shotgun (WGS) entry which is preliminary data.</text>
</comment>
<keyword evidence="5 6" id="KW-0949">S-adenosyl-L-methionine</keyword>
<keyword evidence="6" id="KW-0963">Cytoplasm</keyword>
<accession>A0A1F6APY7</accession>
<keyword evidence="3 6" id="KW-0489">Methyltransferase</keyword>
<dbReference type="GO" id="GO:0070475">
    <property type="term" value="P:rRNA base methylation"/>
    <property type="evidence" value="ECO:0007669"/>
    <property type="project" value="UniProtKB-UniRule"/>
</dbReference>
<name>A0A1F6APY7_9BACT</name>
<dbReference type="AlphaFoldDB" id="A0A1F6APY7"/>
<evidence type="ECO:0000313" key="7">
    <source>
        <dbReference type="EMBL" id="OGG26751.1"/>
    </source>
</evidence>
<evidence type="ECO:0000256" key="4">
    <source>
        <dbReference type="ARBA" id="ARBA00022679"/>
    </source>
</evidence>
<dbReference type="Gene3D" id="1.10.150.170">
    <property type="entry name" value="Putative methyltransferase TM0872, insert domain"/>
    <property type="match status" value="1"/>
</dbReference>
<feature type="binding site" evidence="6">
    <location>
        <position position="111"/>
    </location>
    <ligand>
        <name>S-adenosyl-L-methionine</name>
        <dbReference type="ChEBI" id="CHEBI:59789"/>
    </ligand>
</feature>
<evidence type="ECO:0000256" key="5">
    <source>
        <dbReference type="ARBA" id="ARBA00022691"/>
    </source>
</evidence>
<dbReference type="EC" id="2.1.1.199" evidence="6"/>
<dbReference type="InterPro" id="IPR029063">
    <property type="entry name" value="SAM-dependent_MTases_sf"/>
</dbReference>
<dbReference type="HAMAP" id="MF_01007">
    <property type="entry name" value="16SrRNA_methyltr_H"/>
    <property type="match status" value="1"/>
</dbReference>
<feature type="binding site" evidence="6">
    <location>
        <position position="104"/>
    </location>
    <ligand>
        <name>S-adenosyl-L-methionine</name>
        <dbReference type="ChEBI" id="CHEBI:59789"/>
    </ligand>
</feature>
<dbReference type="GO" id="GO:0005737">
    <property type="term" value="C:cytoplasm"/>
    <property type="evidence" value="ECO:0007669"/>
    <property type="project" value="UniProtKB-SubCell"/>
</dbReference>
<dbReference type="Gene3D" id="3.40.50.150">
    <property type="entry name" value="Vaccinia Virus protein VP39"/>
    <property type="match status" value="1"/>
</dbReference>
<evidence type="ECO:0000256" key="1">
    <source>
        <dbReference type="ARBA" id="ARBA00010396"/>
    </source>
</evidence>
<evidence type="ECO:0000256" key="2">
    <source>
        <dbReference type="ARBA" id="ARBA00022552"/>
    </source>
</evidence>
<dbReference type="GO" id="GO:0071424">
    <property type="term" value="F:rRNA (cytosine-N4-)-methyltransferase activity"/>
    <property type="evidence" value="ECO:0007669"/>
    <property type="project" value="UniProtKB-UniRule"/>
</dbReference>
<dbReference type="PANTHER" id="PTHR11265">
    <property type="entry name" value="S-ADENOSYL-METHYLTRANSFERASE MRAW"/>
    <property type="match status" value="1"/>
</dbReference>
<feature type="binding site" evidence="6">
    <location>
        <begin position="36"/>
        <end position="38"/>
    </location>
    <ligand>
        <name>S-adenosyl-L-methionine</name>
        <dbReference type="ChEBI" id="CHEBI:59789"/>
    </ligand>
</feature>
<dbReference type="Pfam" id="PF01795">
    <property type="entry name" value="Methyltransf_5"/>
    <property type="match status" value="1"/>
</dbReference>
<comment type="subcellular location">
    <subcellularLocation>
        <location evidence="6">Cytoplasm</location>
    </subcellularLocation>
</comment>
<reference evidence="7 8" key="1">
    <citation type="journal article" date="2016" name="Nat. Commun.">
        <title>Thousands of microbial genomes shed light on interconnected biogeochemical processes in an aquifer system.</title>
        <authorList>
            <person name="Anantharaman K."/>
            <person name="Brown C.T."/>
            <person name="Hug L.A."/>
            <person name="Sharon I."/>
            <person name="Castelle C.J."/>
            <person name="Probst A.J."/>
            <person name="Thomas B.C."/>
            <person name="Singh A."/>
            <person name="Wilkins M.J."/>
            <person name="Karaoz U."/>
            <person name="Brodie E.L."/>
            <person name="Williams K.H."/>
            <person name="Hubbard S.S."/>
            <person name="Banfield J.F."/>
        </authorList>
    </citation>
    <scope>NUCLEOTIDE SEQUENCE [LARGE SCALE GENOMIC DNA]</scope>
</reference>
<dbReference type="InterPro" id="IPR023397">
    <property type="entry name" value="SAM-dep_MeTrfase_MraW_recog"/>
</dbReference>
<keyword evidence="4 6" id="KW-0808">Transferase</keyword>
<keyword evidence="2 6" id="KW-0698">rRNA processing</keyword>
<dbReference type="SUPFAM" id="SSF53335">
    <property type="entry name" value="S-adenosyl-L-methionine-dependent methyltransferases"/>
    <property type="match status" value="1"/>
</dbReference>
<feature type="binding site" evidence="6">
    <location>
        <position position="83"/>
    </location>
    <ligand>
        <name>S-adenosyl-L-methionine</name>
        <dbReference type="ChEBI" id="CHEBI:59789"/>
    </ligand>
</feature>
<comment type="similarity">
    <text evidence="1 6">Belongs to the methyltransferase superfamily. RsmH family.</text>
</comment>